<dbReference type="EC" id="3.4.21.89" evidence="3"/>
<dbReference type="GO" id="GO:0016020">
    <property type="term" value="C:membrane"/>
    <property type="evidence" value="ECO:0007669"/>
    <property type="project" value="InterPro"/>
</dbReference>
<dbReference type="InterPro" id="IPR019533">
    <property type="entry name" value="Peptidase_S26"/>
</dbReference>
<dbReference type="PROSITE" id="PS00761">
    <property type="entry name" value="SPASE_I_3"/>
    <property type="match status" value="1"/>
</dbReference>
<evidence type="ECO:0000259" key="9">
    <source>
        <dbReference type="Pfam" id="PF10502"/>
    </source>
</evidence>
<reference evidence="10 11" key="1">
    <citation type="journal article" date="2012" name="Stand. Genomic Sci.">
        <title>Complete genome sequencing and analysis of Saprospira grandis str. Lewin, a predatory marine bacterium.</title>
        <authorList>
            <person name="Saw J.H."/>
            <person name="Yuryev A."/>
            <person name="Kanbe M."/>
            <person name="Hou S."/>
            <person name="Young A.G."/>
            <person name="Aizawa S."/>
            <person name="Alam M."/>
        </authorList>
    </citation>
    <scope>NUCLEOTIDE SEQUENCE [LARGE SCALE GENOMIC DNA]</scope>
    <source>
        <strain evidence="10 11">Lewin</strain>
    </source>
</reference>
<dbReference type="CDD" id="cd06530">
    <property type="entry name" value="S26_SPase_I"/>
    <property type="match status" value="2"/>
</dbReference>
<feature type="transmembrane region" description="Helical" evidence="8">
    <location>
        <begin position="56"/>
        <end position="74"/>
    </location>
</feature>
<dbReference type="GO" id="GO:0006465">
    <property type="term" value="P:signal peptide processing"/>
    <property type="evidence" value="ECO:0007669"/>
    <property type="project" value="InterPro"/>
</dbReference>
<dbReference type="RefSeq" id="WP_014373681.1">
    <property type="nucleotide sequence ID" value="NC_016940.1"/>
</dbReference>
<dbReference type="OrthoDB" id="9802919at2"/>
<keyword evidence="8" id="KW-0812">Transmembrane</keyword>
<evidence type="ECO:0000256" key="3">
    <source>
        <dbReference type="ARBA" id="ARBA00013208"/>
    </source>
</evidence>
<sequence>MDILYYLSVFILGYLLPFAGISKLFEKAGETGWKAYVPILNYLSWTKIVGRPSWHIIWLFIPIVNIFTLAAMAIELNRSFGKYGFWDNVLAIAAPFAWFPYLGFVKKDELSYKGPAHQQRKEYKAAYKMAVKNKDQAAIRKLEKERPFPKKTFVREWADSILFAVFAAHFIRLFLIEAYTIPTPSMEGSLLVGDFLFVSKLHYGSRLPMTPLSFPLLHNVMPITGGECYSKWPSWDYNRAPALQKVNRYDPVVFNYPEGDTIIKGVDYSSDYHNILKGTPRAQREATRQQVLKRFKNRIVTRPVDKRDHYIKRCVGLPGDSIEVRANRLFVNGQEPDIIPGVQYRYELVPQDNKSINMSYVDDNYALSIPSGPGKASNFRNISPLVVEQMLQDPQLAPILKEIRPVVGAPGYNQGIFPYNGELFPWNNHNYGPIWIPKKGETVNLSMDNIDLYKRVITAYEGHDLLIRDGQIIIDGQTTNSYTFEMDYYWMMGDNRDDSADSRSWGFVPETHVVGKPLFVWMSIGPNGIRFDRILKNAAQ</sequence>
<name>H6L197_SAPGL</name>
<evidence type="ECO:0000256" key="6">
    <source>
        <dbReference type="ARBA" id="ARBA00029906"/>
    </source>
</evidence>
<evidence type="ECO:0000256" key="4">
    <source>
        <dbReference type="ARBA" id="ARBA00019232"/>
    </source>
</evidence>
<dbReference type="GO" id="GO:0004252">
    <property type="term" value="F:serine-type endopeptidase activity"/>
    <property type="evidence" value="ECO:0007669"/>
    <property type="project" value="InterPro"/>
</dbReference>
<keyword evidence="8" id="KW-1133">Transmembrane helix</keyword>
<feature type="transmembrane region" description="Helical" evidence="8">
    <location>
        <begin position="86"/>
        <end position="104"/>
    </location>
</feature>
<evidence type="ECO:0000256" key="2">
    <source>
        <dbReference type="ARBA" id="ARBA00009370"/>
    </source>
</evidence>
<dbReference type="eggNOG" id="COG0681">
    <property type="taxonomic scope" value="Bacteria"/>
</dbReference>
<dbReference type="Pfam" id="PF18936">
    <property type="entry name" value="DUF5684"/>
    <property type="match status" value="1"/>
</dbReference>
<feature type="transmembrane region" description="Helical" evidence="8">
    <location>
        <begin position="6"/>
        <end position="25"/>
    </location>
</feature>
<dbReference type="InterPro" id="IPR000223">
    <property type="entry name" value="Pept_S26A_signal_pept_1"/>
</dbReference>
<accession>H6L197</accession>
<comment type="similarity">
    <text evidence="2">Belongs to the peptidase S26 family.</text>
</comment>
<keyword evidence="5 10" id="KW-0378">Hydrolase</keyword>
<dbReference type="Proteomes" id="UP000007519">
    <property type="component" value="Chromosome"/>
</dbReference>
<dbReference type="InterPro" id="IPR043739">
    <property type="entry name" value="DUF5684"/>
</dbReference>
<evidence type="ECO:0000256" key="8">
    <source>
        <dbReference type="SAM" id="Phobius"/>
    </source>
</evidence>
<dbReference type="InterPro" id="IPR036286">
    <property type="entry name" value="LexA/Signal_pep-like_sf"/>
</dbReference>
<dbReference type="GO" id="GO:0009003">
    <property type="term" value="F:signal peptidase activity"/>
    <property type="evidence" value="ECO:0007669"/>
    <property type="project" value="UniProtKB-EC"/>
</dbReference>
<dbReference type="SUPFAM" id="SSF51306">
    <property type="entry name" value="LexA/Signal peptidase"/>
    <property type="match status" value="2"/>
</dbReference>
<feature type="domain" description="Peptidase S26" evidence="9">
    <location>
        <begin position="487"/>
        <end position="521"/>
    </location>
</feature>
<dbReference type="Pfam" id="PF10502">
    <property type="entry name" value="Peptidase_S26"/>
    <property type="match status" value="2"/>
</dbReference>
<gene>
    <name evidence="10" type="primary">lepB</name>
    <name evidence="10" type="ordered locus">SGRA_0699</name>
</gene>
<dbReference type="PRINTS" id="PR00727">
    <property type="entry name" value="LEADERPTASE"/>
</dbReference>
<keyword evidence="8" id="KW-0472">Membrane</keyword>
<feature type="active site" evidence="7">
    <location>
        <position position="312"/>
    </location>
</feature>
<dbReference type="AlphaFoldDB" id="H6L197"/>
<evidence type="ECO:0000256" key="7">
    <source>
        <dbReference type="PIRSR" id="PIRSR600223-1"/>
    </source>
</evidence>
<protein>
    <recommendedName>
        <fullName evidence="4">Signal peptidase I</fullName>
        <ecNumber evidence="3">3.4.21.89</ecNumber>
    </recommendedName>
    <alternativeName>
        <fullName evidence="6">Leader peptidase I</fullName>
    </alternativeName>
</protein>
<proteinExistence type="inferred from homology"/>
<dbReference type="HOGENOM" id="CLU_028723_1_0_10"/>
<dbReference type="KEGG" id="sgn:SGRA_0699"/>
<dbReference type="PANTHER" id="PTHR43390">
    <property type="entry name" value="SIGNAL PEPTIDASE I"/>
    <property type="match status" value="1"/>
</dbReference>
<keyword evidence="11" id="KW-1185">Reference proteome</keyword>
<evidence type="ECO:0000313" key="11">
    <source>
        <dbReference type="Proteomes" id="UP000007519"/>
    </source>
</evidence>
<comment type="catalytic activity">
    <reaction evidence="1">
        <text>Cleavage of hydrophobic, N-terminal signal or leader sequences from secreted and periplasmic proteins.</text>
        <dbReference type="EC" id="3.4.21.89"/>
    </reaction>
</comment>
<dbReference type="Gene3D" id="2.10.109.10">
    <property type="entry name" value="Umud Fragment, subunit A"/>
    <property type="match status" value="2"/>
</dbReference>
<feature type="domain" description="Peptidase S26" evidence="9">
    <location>
        <begin position="155"/>
        <end position="337"/>
    </location>
</feature>
<dbReference type="PANTHER" id="PTHR43390:SF1">
    <property type="entry name" value="CHLOROPLAST PROCESSING PEPTIDASE"/>
    <property type="match status" value="1"/>
</dbReference>
<organism evidence="10 11">
    <name type="scientific">Saprospira grandis (strain Lewin)</name>
    <dbReference type="NCBI Taxonomy" id="984262"/>
    <lineage>
        <taxon>Bacteria</taxon>
        <taxon>Pseudomonadati</taxon>
        <taxon>Bacteroidota</taxon>
        <taxon>Saprospiria</taxon>
        <taxon>Saprospirales</taxon>
        <taxon>Saprospiraceae</taxon>
        <taxon>Saprospira</taxon>
    </lineage>
</organism>
<dbReference type="STRING" id="984262.SGRA_0699"/>
<feature type="active site" evidence="7">
    <location>
        <position position="185"/>
    </location>
</feature>
<dbReference type="InterPro" id="IPR019758">
    <property type="entry name" value="Pept_S26A_signal_pept_1_CS"/>
</dbReference>
<dbReference type="EMBL" id="CP002831">
    <property type="protein sequence ID" value="AFC23438.1"/>
    <property type="molecule type" value="Genomic_DNA"/>
</dbReference>
<evidence type="ECO:0000313" key="10">
    <source>
        <dbReference type="EMBL" id="AFC23438.1"/>
    </source>
</evidence>
<evidence type="ECO:0000256" key="1">
    <source>
        <dbReference type="ARBA" id="ARBA00000677"/>
    </source>
</evidence>
<evidence type="ECO:0000256" key="5">
    <source>
        <dbReference type="ARBA" id="ARBA00022801"/>
    </source>
</evidence>